<feature type="transmembrane region" description="Helical" evidence="2">
    <location>
        <begin position="98"/>
        <end position="119"/>
    </location>
</feature>
<comment type="caution">
    <text evidence="3">The sequence shown here is derived from an EMBL/GenBank/DDBJ whole genome shotgun (WGS) entry which is preliminary data.</text>
</comment>
<keyword evidence="2" id="KW-0812">Transmembrane</keyword>
<proteinExistence type="predicted"/>
<organism evidence="3 4">
    <name type="scientific">Nitrosococcus oceani C-27</name>
    <dbReference type="NCBI Taxonomy" id="314279"/>
    <lineage>
        <taxon>Bacteria</taxon>
        <taxon>Pseudomonadati</taxon>
        <taxon>Pseudomonadota</taxon>
        <taxon>Gammaproteobacteria</taxon>
        <taxon>Chromatiales</taxon>
        <taxon>Chromatiaceae</taxon>
        <taxon>Nitrosococcus</taxon>
    </lineage>
</organism>
<protein>
    <submittedName>
        <fullName evidence="3">Uncharacterized protein</fullName>
    </submittedName>
</protein>
<evidence type="ECO:0000313" key="3">
    <source>
        <dbReference type="EMBL" id="KFI18947.1"/>
    </source>
</evidence>
<accession>A0A0E2ZKW1</accession>
<evidence type="ECO:0000256" key="1">
    <source>
        <dbReference type="SAM" id="MobiDB-lite"/>
    </source>
</evidence>
<keyword evidence="2" id="KW-1133">Transmembrane helix</keyword>
<name>A0A0E2ZKW1_9GAMM</name>
<feature type="transmembrane region" description="Helical" evidence="2">
    <location>
        <begin position="170"/>
        <end position="187"/>
    </location>
</feature>
<gene>
    <name evidence="3" type="ORF">IB75_11655</name>
</gene>
<evidence type="ECO:0000313" key="4">
    <source>
        <dbReference type="Proteomes" id="UP000028839"/>
    </source>
</evidence>
<sequence>MTSKQNEMQELEEPESLEITDKDETKRSHRLTLDEYLFYGLILFSLIGVAISESSGGAGHLYWLAMVPMLAAASLYVEWAHAQLGTGVRWKTLLKTQLIHWGSLLVAVQLAYMLLQFGTLNEQNIGQVVLLLVAQTTFLMGIYVDWRFYVLGAFLALCLIVISYLEAYIWLLILIAIGIITLGLYLHRRFDISPHNRSRA</sequence>
<evidence type="ECO:0000256" key="2">
    <source>
        <dbReference type="SAM" id="Phobius"/>
    </source>
</evidence>
<keyword evidence="2" id="KW-0472">Membrane</keyword>
<feature type="transmembrane region" description="Helical" evidence="2">
    <location>
        <begin position="60"/>
        <end position="77"/>
    </location>
</feature>
<dbReference type="Proteomes" id="UP000028839">
    <property type="component" value="Unassembled WGS sequence"/>
</dbReference>
<dbReference type="HOGENOM" id="CLU_106277_0_0_6"/>
<feature type="transmembrane region" description="Helical" evidence="2">
    <location>
        <begin position="148"/>
        <end position="164"/>
    </location>
</feature>
<dbReference type="EMBL" id="JPGN01000070">
    <property type="protein sequence ID" value="KFI18947.1"/>
    <property type="molecule type" value="Genomic_DNA"/>
</dbReference>
<dbReference type="OrthoDB" id="5772252at2"/>
<reference evidence="3 4" key="1">
    <citation type="submission" date="2014-07" db="EMBL/GenBank/DDBJ databases">
        <title>Comparative analysis of Nitrosococcus oceani genome inventories of strains from Pacific and Atlantic gyres.</title>
        <authorList>
            <person name="Lim C.K."/>
            <person name="Wang L."/>
            <person name="Sayavedra-Soto L.A."/>
            <person name="Klotz M.G."/>
        </authorList>
    </citation>
    <scope>NUCLEOTIDE SEQUENCE [LARGE SCALE GENOMIC DNA]</scope>
    <source>
        <strain evidence="3 4">C-27</strain>
    </source>
</reference>
<feature type="compositionally biased region" description="Acidic residues" evidence="1">
    <location>
        <begin position="9"/>
        <end position="18"/>
    </location>
</feature>
<feature type="region of interest" description="Disordered" evidence="1">
    <location>
        <begin position="1"/>
        <end position="24"/>
    </location>
</feature>
<feature type="transmembrane region" description="Helical" evidence="2">
    <location>
        <begin position="36"/>
        <end position="54"/>
    </location>
</feature>
<feature type="transmembrane region" description="Helical" evidence="2">
    <location>
        <begin position="125"/>
        <end position="143"/>
    </location>
</feature>
<dbReference type="AlphaFoldDB" id="A0A0E2ZKW1"/>